<dbReference type="Proteomes" id="UP000829685">
    <property type="component" value="Unassembled WGS sequence"/>
</dbReference>
<evidence type="ECO:0000256" key="2">
    <source>
        <dbReference type="ARBA" id="ARBA00019014"/>
    </source>
</evidence>
<organism evidence="3 4">
    <name type="scientific">Neoarthrinium moseri</name>
    <dbReference type="NCBI Taxonomy" id="1658444"/>
    <lineage>
        <taxon>Eukaryota</taxon>
        <taxon>Fungi</taxon>
        <taxon>Dikarya</taxon>
        <taxon>Ascomycota</taxon>
        <taxon>Pezizomycotina</taxon>
        <taxon>Sordariomycetes</taxon>
        <taxon>Xylariomycetidae</taxon>
        <taxon>Amphisphaeriales</taxon>
        <taxon>Apiosporaceae</taxon>
        <taxon>Neoarthrinium</taxon>
    </lineage>
</organism>
<evidence type="ECO:0000313" key="4">
    <source>
        <dbReference type="Proteomes" id="UP000829685"/>
    </source>
</evidence>
<evidence type="ECO:0000256" key="1">
    <source>
        <dbReference type="ARBA" id="ARBA00007768"/>
    </source>
</evidence>
<evidence type="ECO:0000313" key="3">
    <source>
        <dbReference type="EMBL" id="KAI1864158.1"/>
    </source>
</evidence>
<dbReference type="InterPro" id="IPR005627">
    <property type="entry name" value="CutC-like"/>
</dbReference>
<sequence length="269" mass="28516">MSTRLEIPVFGAASAATAILAGASRIELNAEGSYADGGLTPRIKDIAQLESLVVPVRVMIRPRGPPSSGGLDFVYSRAELDTMEQAIRDFKASGMMSEPRGDGFVFGVLNAPNAQAVVGTDASRSRHAAIDVDSCRRLVNAARPFKAVFHRAFDEVVGRAYDADTRALLWESGLGDLIAVGFDGILTSGGLGNALENVETLDRIFRKAGDGVEVIIGGGIRSTNVGHIRRTLGLGSGTTTSWMHSSCITVSGSEQVDGNEVKRILEELR</sequence>
<dbReference type="AlphaFoldDB" id="A0A9P9WHH7"/>
<dbReference type="InterPro" id="IPR036822">
    <property type="entry name" value="CutC-like_dom_sf"/>
</dbReference>
<protein>
    <recommendedName>
        <fullName evidence="2">Copper homeostasis protein cutC homolog</fullName>
    </recommendedName>
</protein>
<dbReference type="GO" id="GO:0005507">
    <property type="term" value="F:copper ion binding"/>
    <property type="evidence" value="ECO:0007669"/>
    <property type="project" value="TreeGrafter"/>
</dbReference>
<gene>
    <name evidence="3" type="ORF">JX265_008529</name>
</gene>
<accession>A0A9P9WHH7</accession>
<dbReference type="PANTHER" id="PTHR12598:SF0">
    <property type="entry name" value="COPPER HOMEOSTASIS PROTEIN CUTC HOMOLOG"/>
    <property type="match status" value="1"/>
</dbReference>
<name>A0A9P9WHH7_9PEZI</name>
<comment type="similarity">
    <text evidence="1">Belongs to the CutC family.</text>
</comment>
<dbReference type="Gene3D" id="3.20.20.380">
    <property type="entry name" value="Copper homeostasis (CutC) domain"/>
    <property type="match status" value="1"/>
</dbReference>
<dbReference type="Pfam" id="PF03932">
    <property type="entry name" value="CutC"/>
    <property type="match status" value="1"/>
</dbReference>
<comment type="caution">
    <text evidence="3">The sequence shown here is derived from an EMBL/GenBank/DDBJ whole genome shotgun (WGS) entry which is preliminary data.</text>
</comment>
<dbReference type="EMBL" id="JAFIMR010000024">
    <property type="protein sequence ID" value="KAI1864158.1"/>
    <property type="molecule type" value="Genomic_DNA"/>
</dbReference>
<keyword evidence="4" id="KW-1185">Reference proteome</keyword>
<reference evidence="3" key="1">
    <citation type="submission" date="2021-03" db="EMBL/GenBank/DDBJ databases">
        <title>Revisited historic fungal species revealed as producer of novel bioactive compounds through whole genome sequencing and comparative genomics.</title>
        <authorList>
            <person name="Vignolle G.A."/>
            <person name="Hochenegger N."/>
            <person name="Mach R.L."/>
            <person name="Mach-Aigner A.R."/>
            <person name="Javad Rahimi M."/>
            <person name="Salim K.A."/>
            <person name="Chan C.M."/>
            <person name="Lim L.B.L."/>
            <person name="Cai F."/>
            <person name="Druzhinina I.S."/>
            <person name="U'Ren J.M."/>
            <person name="Derntl C."/>
        </authorList>
    </citation>
    <scope>NUCLEOTIDE SEQUENCE</scope>
    <source>
        <strain evidence="3">TUCIM 5799</strain>
    </source>
</reference>
<dbReference type="PANTHER" id="PTHR12598">
    <property type="entry name" value="COPPER HOMEOSTASIS PROTEIN CUTC"/>
    <property type="match status" value="1"/>
</dbReference>
<proteinExistence type="inferred from homology"/>
<dbReference type="SUPFAM" id="SSF110395">
    <property type="entry name" value="CutC-like"/>
    <property type="match status" value="1"/>
</dbReference>
<dbReference type="OrthoDB" id="7392499at2759"/>